<comment type="caution">
    <text evidence="3">The sequence shown here is derived from an EMBL/GenBank/DDBJ whole genome shotgun (WGS) entry which is preliminary data.</text>
</comment>
<keyword evidence="2" id="KW-0472">Membrane</keyword>
<keyword evidence="4" id="KW-1185">Reference proteome</keyword>
<dbReference type="Proteomes" id="UP000193484">
    <property type="component" value="Unassembled WGS sequence"/>
</dbReference>
<keyword evidence="2" id="KW-0812">Transmembrane</keyword>
<evidence type="ECO:0008006" key="5">
    <source>
        <dbReference type="Google" id="ProtNLM"/>
    </source>
</evidence>
<evidence type="ECO:0000313" key="4">
    <source>
        <dbReference type="Proteomes" id="UP000193484"/>
    </source>
</evidence>
<feature type="compositionally biased region" description="Basic and acidic residues" evidence="1">
    <location>
        <begin position="76"/>
        <end position="89"/>
    </location>
</feature>
<dbReference type="RefSeq" id="WP_109750663.1">
    <property type="nucleotide sequence ID" value="NZ_AP022603.1"/>
</dbReference>
<evidence type="ECO:0000256" key="2">
    <source>
        <dbReference type="SAM" id="Phobius"/>
    </source>
</evidence>
<gene>
    <name evidence="3" type="ORF">AWC04_00595</name>
</gene>
<dbReference type="STRING" id="1793.AWC04_00595"/>
<feature type="transmembrane region" description="Helical" evidence="2">
    <location>
        <begin position="128"/>
        <end position="148"/>
    </location>
</feature>
<proteinExistence type="predicted"/>
<organism evidence="3 4">
    <name type="scientific">Mycolicibacterium fallax</name>
    <name type="common">Mycobacterium fallax</name>
    <dbReference type="NCBI Taxonomy" id="1793"/>
    <lineage>
        <taxon>Bacteria</taxon>
        <taxon>Bacillati</taxon>
        <taxon>Actinomycetota</taxon>
        <taxon>Actinomycetes</taxon>
        <taxon>Mycobacteriales</taxon>
        <taxon>Mycobacteriaceae</taxon>
        <taxon>Mycolicibacterium</taxon>
    </lineage>
</organism>
<name>A0A1X1QVP0_MYCFA</name>
<sequence>MSLLGRKKTPADDATDVASTAAELTGAEDVRSTGATPPKGRPTPKRDQGRRGPVAPAPQSMSEARARRKALRGPKLSKEDRKAARLERRARMDDRRARMMEGDEAYLLDRDKGPVRRYVRDIVDSRRFSLLGLFMYAALAMLVVMFAMPQRFATMGSTPMLMLMLLMLIDAIMLGRQVANRVDEKFPDNAEGKFRLGLYAAGRASQLRRMRAPKPMVNRGDIID</sequence>
<dbReference type="Pfam" id="PF11241">
    <property type="entry name" value="DUF3043"/>
    <property type="match status" value="1"/>
</dbReference>
<feature type="transmembrane region" description="Helical" evidence="2">
    <location>
        <begin position="160"/>
        <end position="179"/>
    </location>
</feature>
<dbReference type="AlphaFoldDB" id="A0A1X1QVP0"/>
<reference evidence="3 4" key="1">
    <citation type="submission" date="2016-01" db="EMBL/GenBank/DDBJ databases">
        <title>The new phylogeny of the genus Mycobacterium.</title>
        <authorList>
            <person name="Tarcisio F."/>
            <person name="Conor M."/>
            <person name="Antonella G."/>
            <person name="Elisabetta G."/>
            <person name="Giulia F.S."/>
            <person name="Sara T."/>
            <person name="Anna F."/>
            <person name="Clotilde B."/>
            <person name="Roberto B."/>
            <person name="Veronica D.S."/>
            <person name="Fabio R."/>
            <person name="Monica P."/>
            <person name="Olivier J."/>
            <person name="Enrico T."/>
            <person name="Nicola S."/>
        </authorList>
    </citation>
    <scope>NUCLEOTIDE SEQUENCE [LARGE SCALE GENOMIC DNA]</scope>
    <source>
        <strain evidence="3 4">DSM 44179</strain>
    </source>
</reference>
<dbReference type="OrthoDB" id="5194448at2"/>
<dbReference type="EMBL" id="LQOJ01000084">
    <property type="protein sequence ID" value="ORU95202.1"/>
    <property type="molecule type" value="Genomic_DNA"/>
</dbReference>
<feature type="region of interest" description="Disordered" evidence="1">
    <location>
        <begin position="1"/>
        <end position="89"/>
    </location>
</feature>
<evidence type="ECO:0000313" key="3">
    <source>
        <dbReference type="EMBL" id="ORU95202.1"/>
    </source>
</evidence>
<evidence type="ECO:0000256" key="1">
    <source>
        <dbReference type="SAM" id="MobiDB-lite"/>
    </source>
</evidence>
<dbReference type="InterPro" id="IPR021403">
    <property type="entry name" value="DUF3043"/>
</dbReference>
<keyword evidence="2" id="KW-1133">Transmembrane helix</keyword>
<accession>A0A1X1QVP0</accession>
<protein>
    <recommendedName>
        <fullName evidence="5">DUF3043 domain-containing protein</fullName>
    </recommendedName>
</protein>